<accession>A0ABU6VE72</accession>
<evidence type="ECO:0000313" key="2">
    <source>
        <dbReference type="Proteomes" id="UP001341840"/>
    </source>
</evidence>
<comment type="caution">
    <text evidence="1">The sequence shown here is derived from an EMBL/GenBank/DDBJ whole genome shotgun (WGS) entry which is preliminary data.</text>
</comment>
<name>A0ABU6VE72_9FABA</name>
<evidence type="ECO:0008006" key="3">
    <source>
        <dbReference type="Google" id="ProtNLM"/>
    </source>
</evidence>
<keyword evidence="2" id="KW-1185">Reference proteome</keyword>
<organism evidence="1 2">
    <name type="scientific">Stylosanthes scabra</name>
    <dbReference type="NCBI Taxonomy" id="79078"/>
    <lineage>
        <taxon>Eukaryota</taxon>
        <taxon>Viridiplantae</taxon>
        <taxon>Streptophyta</taxon>
        <taxon>Embryophyta</taxon>
        <taxon>Tracheophyta</taxon>
        <taxon>Spermatophyta</taxon>
        <taxon>Magnoliopsida</taxon>
        <taxon>eudicotyledons</taxon>
        <taxon>Gunneridae</taxon>
        <taxon>Pentapetalae</taxon>
        <taxon>rosids</taxon>
        <taxon>fabids</taxon>
        <taxon>Fabales</taxon>
        <taxon>Fabaceae</taxon>
        <taxon>Papilionoideae</taxon>
        <taxon>50 kb inversion clade</taxon>
        <taxon>dalbergioids sensu lato</taxon>
        <taxon>Dalbergieae</taxon>
        <taxon>Pterocarpus clade</taxon>
        <taxon>Stylosanthes</taxon>
    </lineage>
</organism>
<sequence length="340" mass="39232">MIKVAECFPNLEEIHVTFTYVYSETDLQVKALTSGLKKLRKVYFSECKGYQYSGISSLLRKYNNLQCLDLQGTEFLNDKCVIELSLLLGNLNVVKLSGNENLTDLSLFTIMRNCPLITEIRMDRTSVGKHKLEEDCLVVNSHVKFLYLASNSCLTDESVKMIASVCPNLEMIDLNHCKRVSKGAVEVLWRCCKIQREDLALLGYVPSKFQFRVNFKVPTLFVLNLSQLGITNEEISLISKSCYNLKELKLDYCYKITASGVKQVVKNCKQLRMISLYYFKKVSSNIISWMVLARPSLRKITAPRCSRHIVAQRDYFLRHGCFVEWIPKELNRILKWRDLS</sequence>
<dbReference type="PANTHER" id="PTHR13318">
    <property type="entry name" value="PARTNER OF PAIRED, ISOFORM B-RELATED"/>
    <property type="match status" value="1"/>
</dbReference>
<dbReference type="EMBL" id="JASCZI010151273">
    <property type="protein sequence ID" value="MED6171606.1"/>
    <property type="molecule type" value="Genomic_DNA"/>
</dbReference>
<dbReference type="PANTHER" id="PTHR13318:SF106">
    <property type="entry name" value="F-BOX_LRR-REPEAT PROTEIN 2"/>
    <property type="match status" value="1"/>
</dbReference>
<dbReference type="Pfam" id="PF13516">
    <property type="entry name" value="LRR_6"/>
    <property type="match status" value="1"/>
</dbReference>
<dbReference type="Proteomes" id="UP001341840">
    <property type="component" value="Unassembled WGS sequence"/>
</dbReference>
<reference evidence="1 2" key="1">
    <citation type="journal article" date="2023" name="Plants (Basel)">
        <title>Bridging the Gap: Combining Genomics and Transcriptomics Approaches to Understand Stylosanthes scabra, an Orphan Legume from the Brazilian Caatinga.</title>
        <authorList>
            <person name="Ferreira-Neto J.R.C."/>
            <person name="da Silva M.D."/>
            <person name="Binneck E."/>
            <person name="de Melo N.F."/>
            <person name="da Silva R.H."/>
            <person name="de Melo A.L.T.M."/>
            <person name="Pandolfi V."/>
            <person name="Bustamante F.O."/>
            <person name="Brasileiro-Vidal A.C."/>
            <person name="Benko-Iseppon A.M."/>
        </authorList>
    </citation>
    <scope>NUCLEOTIDE SEQUENCE [LARGE SCALE GENOMIC DNA]</scope>
    <source>
        <tissue evidence="1">Leaves</tissue>
    </source>
</reference>
<gene>
    <name evidence="1" type="ORF">PIB30_042205</name>
</gene>
<dbReference type="SUPFAM" id="SSF52047">
    <property type="entry name" value="RNI-like"/>
    <property type="match status" value="1"/>
</dbReference>
<dbReference type="InterPro" id="IPR001611">
    <property type="entry name" value="Leu-rich_rpt"/>
</dbReference>
<dbReference type="Gene3D" id="3.80.10.10">
    <property type="entry name" value="Ribonuclease Inhibitor"/>
    <property type="match status" value="2"/>
</dbReference>
<dbReference type="InterPro" id="IPR006553">
    <property type="entry name" value="Leu-rich_rpt_Cys-con_subtyp"/>
</dbReference>
<protein>
    <recommendedName>
        <fullName evidence="3">Leucine-rich repeat domain, L domain-containing protein</fullName>
    </recommendedName>
</protein>
<dbReference type="InterPro" id="IPR032675">
    <property type="entry name" value="LRR_dom_sf"/>
</dbReference>
<evidence type="ECO:0000313" key="1">
    <source>
        <dbReference type="EMBL" id="MED6171606.1"/>
    </source>
</evidence>
<proteinExistence type="predicted"/>
<dbReference type="SMART" id="SM00367">
    <property type="entry name" value="LRR_CC"/>
    <property type="match status" value="4"/>
</dbReference>